<keyword evidence="3" id="KW-1185">Reference proteome</keyword>
<organism evidence="2 3">
    <name type="scientific">Saccharibacillus brassicae</name>
    <dbReference type="NCBI Taxonomy" id="2583377"/>
    <lineage>
        <taxon>Bacteria</taxon>
        <taxon>Bacillati</taxon>
        <taxon>Bacillota</taxon>
        <taxon>Bacilli</taxon>
        <taxon>Bacillales</taxon>
        <taxon>Paenibacillaceae</taxon>
        <taxon>Saccharibacillus</taxon>
    </lineage>
</organism>
<evidence type="ECO:0008006" key="4">
    <source>
        <dbReference type="Google" id="ProtNLM"/>
    </source>
</evidence>
<evidence type="ECO:0000313" key="2">
    <source>
        <dbReference type="EMBL" id="QDH21483.1"/>
    </source>
</evidence>
<keyword evidence="1" id="KW-0732">Signal</keyword>
<dbReference type="RefSeq" id="WP_141448028.1">
    <property type="nucleotide sequence ID" value="NZ_CP041217.1"/>
</dbReference>
<dbReference type="SUPFAM" id="SSF50998">
    <property type="entry name" value="Quinoprotein alcohol dehydrogenase-like"/>
    <property type="match status" value="1"/>
</dbReference>
<protein>
    <recommendedName>
        <fullName evidence="4">PQQ-binding-like beta-propeller repeat protein</fullName>
    </recommendedName>
</protein>
<dbReference type="EMBL" id="CP041217">
    <property type="protein sequence ID" value="QDH21483.1"/>
    <property type="molecule type" value="Genomic_DNA"/>
</dbReference>
<proteinExistence type="predicted"/>
<name>A0A4Y6UUV5_SACBS</name>
<dbReference type="InterPro" id="IPR011047">
    <property type="entry name" value="Quinoprotein_ADH-like_sf"/>
</dbReference>
<dbReference type="Proteomes" id="UP000316968">
    <property type="component" value="Chromosome"/>
</dbReference>
<reference evidence="2 3" key="1">
    <citation type="submission" date="2019-06" db="EMBL/GenBank/DDBJ databases">
        <title>Saccharibacillus brassicae sp. nov., an endophytic bacterium isolated from Chinese cabbage seeds (Brassica pekinensis).</title>
        <authorList>
            <person name="Jiang L."/>
            <person name="Lee J."/>
            <person name="Kim S.W."/>
        </authorList>
    </citation>
    <scope>NUCLEOTIDE SEQUENCE [LARGE SCALE GENOMIC DNA]</scope>
    <source>
        <strain evidence="3">KCTC 43072 / ATSA2</strain>
    </source>
</reference>
<dbReference type="InterPro" id="IPR015943">
    <property type="entry name" value="WD40/YVTN_repeat-like_dom_sf"/>
</dbReference>
<feature type="signal peptide" evidence="1">
    <location>
        <begin position="1"/>
        <end position="23"/>
    </location>
</feature>
<evidence type="ECO:0000256" key="1">
    <source>
        <dbReference type="SAM" id="SignalP"/>
    </source>
</evidence>
<dbReference type="KEGG" id="saca:FFV09_11920"/>
<sequence length="435" mass="47290">MNIPFKPAMLSMALVIGFTGASAGVAAAATAPANASTNASTNAPTTVPTNVLADPDWTYEIPGDRGIESLFGWATLGGGNVNFRAERGENSFIAQAVDRESGDKVNWAYDFRGDTKVLTGGSFYYGSNGDVYFLSKKSEEKSYTIRAVDAKGKLKWTTPVKVDVGGDLTVLPNGDIVLENTVQETKKAKGYTTFHTFGSDGKLKSEKKVTGSDGFRMLSNGQVMSRDMDSLKLYASINALSKPVLKLKMSEYENLFHDFRTMGSEPAIYSLKDGGTVIETYEERIEPGKEGEVIEIDPDTIDTKRKLVGFDAKGKQTFERSLAKGDNVMATGSGFILQKGTKFEAYDIHNKRTGAAALEGKDLWMMPSPSGEVSVTSKKDGKFYALDAKTLKANYEVDMNAGADRVKGYSFYYAGKGELYTLEAGEKKLSRYTLN</sequence>
<feature type="chain" id="PRO_5039626881" description="PQQ-binding-like beta-propeller repeat protein" evidence="1">
    <location>
        <begin position="24"/>
        <end position="435"/>
    </location>
</feature>
<dbReference type="AlphaFoldDB" id="A0A4Y6UUV5"/>
<dbReference type="OrthoDB" id="2654242at2"/>
<dbReference type="Gene3D" id="2.130.10.10">
    <property type="entry name" value="YVTN repeat-like/Quinoprotein amine dehydrogenase"/>
    <property type="match status" value="1"/>
</dbReference>
<accession>A0A4Y6UUV5</accession>
<gene>
    <name evidence="2" type="ORF">FFV09_11920</name>
</gene>
<evidence type="ECO:0000313" key="3">
    <source>
        <dbReference type="Proteomes" id="UP000316968"/>
    </source>
</evidence>